<dbReference type="RefSeq" id="XP_017556607.1">
    <property type="nucleotide sequence ID" value="XM_017701118.2"/>
</dbReference>
<keyword evidence="5" id="KW-0496">Mitochondrion</keyword>
<dbReference type="Proteomes" id="UP001501920">
    <property type="component" value="Chromosome 13"/>
</dbReference>
<reference evidence="10" key="2">
    <citation type="submission" date="2025-08" db="UniProtKB">
        <authorList>
            <consortium name="Ensembl"/>
        </authorList>
    </citation>
    <scope>IDENTIFICATION</scope>
</reference>
<comment type="subcellular location">
    <subcellularLocation>
        <location evidence="1">Mitochondrion</location>
    </subcellularLocation>
</comment>
<dbReference type="CDD" id="cd00866">
    <property type="entry name" value="PEBP_euk"/>
    <property type="match status" value="1"/>
</dbReference>
<dbReference type="GO" id="GO:0005762">
    <property type="term" value="C:mitochondrial large ribosomal subunit"/>
    <property type="evidence" value="ECO:0007669"/>
    <property type="project" value="TreeGrafter"/>
</dbReference>
<keyword evidence="6" id="KW-0687">Ribonucleoprotein</keyword>
<keyword evidence="4" id="KW-0175">Coiled coil</keyword>
<evidence type="ECO:0000256" key="9">
    <source>
        <dbReference type="ARBA" id="ARBA00041206"/>
    </source>
</evidence>
<dbReference type="InterPro" id="IPR036610">
    <property type="entry name" value="PEBP-like_sf"/>
</dbReference>
<accession>A0A3B4DWP6</accession>
<evidence type="ECO:0000256" key="4">
    <source>
        <dbReference type="ARBA" id="ARBA00023054"/>
    </source>
</evidence>
<evidence type="ECO:0000256" key="7">
    <source>
        <dbReference type="ARBA" id="ARBA00038016"/>
    </source>
</evidence>
<sequence length="398" mass="46183">MCAVVTLCVCSKMALQRTVGRLWRIGADLGVKNNARPFITAAVLYRRAAPLGPMPNEDIDWQNLESLEKYRSYTRYLTAAEEANNKEVWWKTYRKHVDKQSGAGLEPVNIGLPHCRPSRTKEVRERKRVMRENRQNPDLERAARLRTFRIPLDRVKAEWEKTNGPYHIQRLADHYGIYRDLFPMAYFVPRVMLRVTYGDDNSAAVHCGNHLSPTQASVAPHVSFEAEENSLWTLLLTSPDEHLQDGEQEYVHWLVGNISGNAVHSGDEVCHYIAPFPSKGTGFQRYVFVLFKQEAHVDYSNDVRPSPCYCLKQRSFKTVEFYKKHEGLITPAGLAFFQSQWDESVTSTFHTLLNMREPVFEYDRPPVYHPPQRKYPHGQPLRYMDRYRGGKEHTYGIY</sequence>
<keyword evidence="3" id="KW-0689">Ribosomal protein</keyword>
<evidence type="ECO:0000256" key="8">
    <source>
        <dbReference type="ARBA" id="ARBA00039444"/>
    </source>
</evidence>
<dbReference type="FunFam" id="3.90.280.10:FF:000002">
    <property type="entry name" value="39S ribosomal protein L38, mitochondrial"/>
    <property type="match status" value="1"/>
</dbReference>
<evidence type="ECO:0000256" key="5">
    <source>
        <dbReference type="ARBA" id="ARBA00023128"/>
    </source>
</evidence>
<evidence type="ECO:0000256" key="3">
    <source>
        <dbReference type="ARBA" id="ARBA00022980"/>
    </source>
</evidence>
<dbReference type="InterPro" id="IPR008914">
    <property type="entry name" value="PEBP"/>
</dbReference>
<evidence type="ECO:0000256" key="1">
    <source>
        <dbReference type="ARBA" id="ARBA00004173"/>
    </source>
</evidence>
<name>A0A3B4DWP6_PYGNA</name>
<dbReference type="Gene3D" id="3.90.280.10">
    <property type="entry name" value="PEBP-like"/>
    <property type="match status" value="1"/>
</dbReference>
<dbReference type="Pfam" id="PF01161">
    <property type="entry name" value="PBP"/>
    <property type="match status" value="1"/>
</dbReference>
<reference evidence="10" key="3">
    <citation type="submission" date="2025-09" db="UniProtKB">
        <authorList>
            <consortium name="Ensembl"/>
        </authorList>
    </citation>
    <scope>IDENTIFICATION</scope>
</reference>
<dbReference type="PANTHER" id="PTHR11362">
    <property type="entry name" value="PHOSPHATIDYLETHANOLAMINE-BINDING PROTEIN"/>
    <property type="match status" value="1"/>
</dbReference>
<evidence type="ECO:0000256" key="6">
    <source>
        <dbReference type="ARBA" id="ARBA00023274"/>
    </source>
</evidence>
<proteinExistence type="inferred from homology"/>
<dbReference type="GO" id="GO:0005743">
    <property type="term" value="C:mitochondrial inner membrane"/>
    <property type="evidence" value="ECO:0007669"/>
    <property type="project" value="UniProtKB-ARBA"/>
</dbReference>
<reference evidence="10 11" key="1">
    <citation type="submission" date="2020-10" db="EMBL/GenBank/DDBJ databases">
        <title>Pygocentrus nattereri (red-bellied piranha) genome, fPygNat1, primary haplotype.</title>
        <authorList>
            <person name="Myers G."/>
            <person name="Meyer A."/>
            <person name="Karagic N."/>
            <person name="Pippel M."/>
            <person name="Winkler S."/>
            <person name="Tracey A."/>
            <person name="Wood J."/>
            <person name="Formenti G."/>
            <person name="Howe K."/>
            <person name="Fedrigo O."/>
            <person name="Jarvis E.D."/>
        </authorList>
    </citation>
    <scope>NUCLEOTIDE SEQUENCE [LARGE SCALE GENOMIC DNA]</scope>
</reference>
<dbReference type="OMA" id="PQKKFPH"/>
<organism evidence="10 11">
    <name type="scientific">Pygocentrus nattereri</name>
    <name type="common">Red-bellied piranha</name>
    <dbReference type="NCBI Taxonomy" id="42514"/>
    <lineage>
        <taxon>Eukaryota</taxon>
        <taxon>Metazoa</taxon>
        <taxon>Chordata</taxon>
        <taxon>Craniata</taxon>
        <taxon>Vertebrata</taxon>
        <taxon>Euteleostomi</taxon>
        <taxon>Actinopterygii</taxon>
        <taxon>Neopterygii</taxon>
        <taxon>Teleostei</taxon>
        <taxon>Ostariophysi</taxon>
        <taxon>Characiformes</taxon>
        <taxon>Characoidei</taxon>
        <taxon>Pygocentrus</taxon>
    </lineage>
</organism>
<dbReference type="InterPro" id="IPR035810">
    <property type="entry name" value="PEBP_euk"/>
</dbReference>
<evidence type="ECO:0000256" key="2">
    <source>
        <dbReference type="ARBA" id="ARBA00022946"/>
    </source>
</evidence>
<protein>
    <recommendedName>
        <fullName evidence="8">Large ribosomal subunit protein mL38</fullName>
    </recommendedName>
    <alternativeName>
        <fullName evidence="9">39S ribosomal protein L38, mitochondrial</fullName>
    </alternativeName>
</protein>
<dbReference type="GeneID" id="108429408"/>
<comment type="similarity">
    <text evidence="7">Belongs to the phosphatidylethanolamine-binding protein family. Mitochondrion-specific ribosomal protein mL38 subfamily.</text>
</comment>
<dbReference type="AlphaFoldDB" id="A0A3B4DWP6"/>
<dbReference type="OrthoDB" id="2153661at2759"/>
<dbReference type="Ensembl" id="ENSPNAT00000001311.2">
    <property type="protein sequence ID" value="ENSPNAP00000027918.1"/>
    <property type="gene ID" value="ENSPNAG00000002767.2"/>
</dbReference>
<dbReference type="SUPFAM" id="SSF49777">
    <property type="entry name" value="PEBP-like"/>
    <property type="match status" value="1"/>
</dbReference>
<dbReference type="GeneTree" id="ENSGT00900000141125"/>
<evidence type="ECO:0000313" key="11">
    <source>
        <dbReference type="Proteomes" id="UP001501920"/>
    </source>
</evidence>
<keyword evidence="2" id="KW-0809">Transit peptide</keyword>
<dbReference type="PANTHER" id="PTHR11362:SF133">
    <property type="entry name" value="LARGE RIBOSOMAL SUBUNIT PROTEIN ML38"/>
    <property type="match status" value="1"/>
</dbReference>
<dbReference type="CTD" id="64978"/>
<evidence type="ECO:0000313" key="10">
    <source>
        <dbReference type="Ensembl" id="ENSPNAP00000027918.1"/>
    </source>
</evidence>
<gene>
    <name evidence="10" type="primary">MRPL38</name>
</gene>
<dbReference type="STRING" id="42514.ENSPNAP00000027918"/>
<keyword evidence="11" id="KW-1185">Reference proteome</keyword>